<evidence type="ECO:0008006" key="3">
    <source>
        <dbReference type="Google" id="ProtNLM"/>
    </source>
</evidence>
<accession>A0A1F8F303</accession>
<dbReference type="AlphaFoldDB" id="A0A1F8F303"/>
<dbReference type="InterPro" id="IPR023214">
    <property type="entry name" value="HAD_sf"/>
</dbReference>
<dbReference type="Gene3D" id="3.40.50.1000">
    <property type="entry name" value="HAD superfamily/HAD-like"/>
    <property type="match status" value="1"/>
</dbReference>
<dbReference type="Gene3D" id="1.10.150.240">
    <property type="entry name" value="Putative phosphatase, domain 2"/>
    <property type="match status" value="1"/>
</dbReference>
<dbReference type="Proteomes" id="UP000178023">
    <property type="component" value="Unassembled WGS sequence"/>
</dbReference>
<dbReference type="PANTHER" id="PTHR47829:SF1">
    <property type="entry name" value="HAD FAMILY PHOSPHATASE"/>
    <property type="match status" value="1"/>
</dbReference>
<comment type="caution">
    <text evidence="1">The sequence shown here is derived from an EMBL/GenBank/DDBJ whole genome shotgun (WGS) entry which is preliminary data.</text>
</comment>
<dbReference type="InterPro" id="IPR006439">
    <property type="entry name" value="HAD-SF_hydro_IA"/>
</dbReference>
<gene>
    <name evidence="1" type="ORF">A2750_02535</name>
</gene>
<dbReference type="NCBIfam" id="TIGR01509">
    <property type="entry name" value="HAD-SF-IA-v3"/>
    <property type="match status" value="1"/>
</dbReference>
<organism evidence="1 2">
    <name type="scientific">Candidatus Yanofskybacteria bacterium RIFCSPHIGHO2_01_FULL_45_42</name>
    <dbReference type="NCBI Taxonomy" id="1802671"/>
    <lineage>
        <taxon>Bacteria</taxon>
        <taxon>Candidatus Yanofskyibacteriota</taxon>
    </lineage>
</organism>
<evidence type="ECO:0000313" key="1">
    <source>
        <dbReference type="EMBL" id="OGN07048.1"/>
    </source>
</evidence>
<dbReference type="SUPFAM" id="SSF56784">
    <property type="entry name" value="HAD-like"/>
    <property type="match status" value="1"/>
</dbReference>
<dbReference type="InterPro" id="IPR052898">
    <property type="entry name" value="ACAD10-like"/>
</dbReference>
<dbReference type="InterPro" id="IPR036412">
    <property type="entry name" value="HAD-like_sf"/>
</dbReference>
<reference evidence="1 2" key="1">
    <citation type="journal article" date="2016" name="Nat. Commun.">
        <title>Thousands of microbial genomes shed light on interconnected biogeochemical processes in an aquifer system.</title>
        <authorList>
            <person name="Anantharaman K."/>
            <person name="Brown C.T."/>
            <person name="Hug L.A."/>
            <person name="Sharon I."/>
            <person name="Castelle C.J."/>
            <person name="Probst A.J."/>
            <person name="Thomas B.C."/>
            <person name="Singh A."/>
            <person name="Wilkins M.J."/>
            <person name="Karaoz U."/>
            <person name="Brodie E.L."/>
            <person name="Williams K.H."/>
            <person name="Hubbard S.S."/>
            <person name="Banfield J.F."/>
        </authorList>
    </citation>
    <scope>NUCLEOTIDE SEQUENCE [LARGE SCALE GENOMIC DNA]</scope>
</reference>
<protein>
    <recommendedName>
        <fullName evidence="3">Haloacid dehalogenase</fullName>
    </recommendedName>
</protein>
<dbReference type="Pfam" id="PF00702">
    <property type="entry name" value="Hydrolase"/>
    <property type="match status" value="1"/>
</dbReference>
<dbReference type="PANTHER" id="PTHR47829">
    <property type="entry name" value="HYDROLASE, PUTATIVE (AFU_ORTHOLOGUE AFUA_1G12880)-RELATED"/>
    <property type="match status" value="1"/>
</dbReference>
<dbReference type="InterPro" id="IPR023198">
    <property type="entry name" value="PGP-like_dom2"/>
</dbReference>
<dbReference type="EMBL" id="MGJL01000029">
    <property type="protein sequence ID" value="OGN07048.1"/>
    <property type="molecule type" value="Genomic_DNA"/>
</dbReference>
<proteinExistence type="predicted"/>
<evidence type="ECO:0000313" key="2">
    <source>
        <dbReference type="Proteomes" id="UP000178023"/>
    </source>
</evidence>
<name>A0A1F8F303_9BACT</name>
<sequence length="225" mass="26111">MFDFGNVLVHFNTKQWYDFVSSNRRMSPGLIEPEEFFRTEGAGDFDLGNINTTEFVRGAKSALGLNHVSDNVFLSELTYIMKPDPKMLPVVKILKQNGFKLALVSNINEHHHWYTSVTFPEVFADFNYLMLSFKRRCKKPDREMWDVPAAFFDVEPPECFFIDDLQVNIDAFERWGGVGHYYNVTDDRFCPNGRLETERNRLILRMVNLGMLSLSQAGSIVRIDF</sequence>